<dbReference type="PANTHER" id="PTHR47477:SF19">
    <property type="entry name" value="TRAF-LIKE SUPERFAMILY PROTEIN"/>
    <property type="match status" value="1"/>
</dbReference>
<name>A0A0A8Z701_ARUDO</name>
<proteinExistence type="predicted"/>
<feature type="compositionally biased region" description="Polar residues" evidence="1">
    <location>
        <begin position="211"/>
        <end position="226"/>
    </location>
</feature>
<feature type="compositionally biased region" description="Low complexity" evidence="1">
    <location>
        <begin position="278"/>
        <end position="289"/>
    </location>
</feature>
<dbReference type="PANTHER" id="PTHR47477">
    <property type="entry name" value="TNF RECEPTOR-ASSOCIATED FACTOR HOMOLOG 1A"/>
    <property type="match status" value="1"/>
</dbReference>
<dbReference type="EMBL" id="GBRH01267298">
    <property type="protein sequence ID" value="JAD30597.1"/>
    <property type="molecule type" value="Transcribed_RNA"/>
</dbReference>
<feature type="region of interest" description="Disordered" evidence="1">
    <location>
        <begin position="428"/>
        <end position="464"/>
    </location>
</feature>
<feature type="compositionally biased region" description="Polar residues" evidence="1">
    <location>
        <begin position="10"/>
        <end position="40"/>
    </location>
</feature>
<protein>
    <recommendedName>
        <fullName evidence="3">TRAF-like superfamily protein</fullName>
    </recommendedName>
</protein>
<sequence length="635" mass="67745">MREEAVSGIPATTNTEPASSPSTTKVDPVSNKDNGSSSKMKANRASLCCSKTPSVDMDKDAPLPSKSPRINRAAPVPQKSSLVDKATSGRPKSPPLDKATPVPPKSPPLDKATLVHPKSPASDKATLVHPKSPAVDKATPVRPKSPAIDKATPVRPKSPVVDKATPVRPKSPAVDKATPVHPKSPAVDKATPIPPKSPPVDKASPAPPKSLTGTKDVSLPSRSPQIDKSVPAPPRLPQVDKAAMPSLELPQTCPAANSEAQEETTSVKVTATSVPEVAVAASRPSSAPVFPTPRSTAPATSRIHVSTLLSRSMSEAAGRSVNDPSPSAPPYVPQTYRNAIVGKPGLGTTSASVAYQSTSLGQDTTPSQPLSAYASSTAIMMPPSGRSDQLSARFKSGLGKLEAHDSWQMWKGDSNVDKHLWRDHTPYQQTASSQAYEQPQRGDTYQQASSRGTEKLSRYGGLQSRRFQSERTIGHAWHQPQRPVAEEFPHLDIINDLLEEDHCNGSMPESFRQDYQAFGLPFLPRGNLADLEMAFVSSPGRFNSIGRYYDEGSSRAYDMSALQGMRERQFTSMGTYSNGLSDMSASKPWLNGSPNPAMSLGVGTNGYPHQVGDYTNLGSGVNGVSLWRCHANGRW</sequence>
<reference evidence="2" key="1">
    <citation type="submission" date="2014-09" db="EMBL/GenBank/DDBJ databases">
        <authorList>
            <person name="Magalhaes I.L.F."/>
            <person name="Oliveira U."/>
            <person name="Santos F.R."/>
            <person name="Vidigal T.H.D.A."/>
            <person name="Brescovit A.D."/>
            <person name="Santos A.J."/>
        </authorList>
    </citation>
    <scope>NUCLEOTIDE SEQUENCE</scope>
    <source>
        <tissue evidence="2">Shoot tissue taken approximately 20 cm above the soil surface</tissue>
    </source>
</reference>
<evidence type="ECO:0000313" key="2">
    <source>
        <dbReference type="EMBL" id="JAD30597.1"/>
    </source>
</evidence>
<reference evidence="2" key="2">
    <citation type="journal article" date="2015" name="Data Brief">
        <title>Shoot transcriptome of the giant reed, Arundo donax.</title>
        <authorList>
            <person name="Barrero R.A."/>
            <person name="Guerrero F.D."/>
            <person name="Moolhuijzen P."/>
            <person name="Goolsby J.A."/>
            <person name="Tidwell J."/>
            <person name="Bellgard S.E."/>
            <person name="Bellgard M.I."/>
        </authorList>
    </citation>
    <scope>NUCLEOTIDE SEQUENCE</scope>
    <source>
        <tissue evidence="2">Shoot tissue taken approximately 20 cm above the soil surface</tissue>
    </source>
</reference>
<feature type="compositionally biased region" description="Polar residues" evidence="1">
    <location>
        <begin position="428"/>
        <end position="451"/>
    </location>
</feature>
<dbReference type="InterPro" id="IPR055327">
    <property type="entry name" value="TRAF1A/B"/>
</dbReference>
<feature type="region of interest" description="Disordered" evidence="1">
    <location>
        <begin position="278"/>
        <end position="299"/>
    </location>
</feature>
<accession>A0A0A8Z701</accession>
<evidence type="ECO:0000256" key="1">
    <source>
        <dbReference type="SAM" id="MobiDB-lite"/>
    </source>
</evidence>
<evidence type="ECO:0008006" key="3">
    <source>
        <dbReference type="Google" id="ProtNLM"/>
    </source>
</evidence>
<organism evidence="2">
    <name type="scientific">Arundo donax</name>
    <name type="common">Giant reed</name>
    <name type="synonym">Donax arundinaceus</name>
    <dbReference type="NCBI Taxonomy" id="35708"/>
    <lineage>
        <taxon>Eukaryota</taxon>
        <taxon>Viridiplantae</taxon>
        <taxon>Streptophyta</taxon>
        <taxon>Embryophyta</taxon>
        <taxon>Tracheophyta</taxon>
        <taxon>Spermatophyta</taxon>
        <taxon>Magnoliopsida</taxon>
        <taxon>Liliopsida</taxon>
        <taxon>Poales</taxon>
        <taxon>Poaceae</taxon>
        <taxon>PACMAD clade</taxon>
        <taxon>Arundinoideae</taxon>
        <taxon>Arundineae</taxon>
        <taxon>Arundo</taxon>
    </lineage>
</organism>
<feature type="region of interest" description="Disordered" evidence="1">
    <location>
        <begin position="1"/>
        <end position="245"/>
    </location>
</feature>
<dbReference type="AlphaFoldDB" id="A0A0A8Z701"/>